<dbReference type="GO" id="GO:0051865">
    <property type="term" value="P:protein autoubiquitination"/>
    <property type="evidence" value="ECO:0007669"/>
    <property type="project" value="TreeGrafter"/>
</dbReference>
<name>A0A9P6IP53_9FUNG</name>
<evidence type="ECO:0000313" key="1">
    <source>
        <dbReference type="EMBL" id="KAF9941491.1"/>
    </source>
</evidence>
<dbReference type="Pfam" id="PF09814">
    <property type="entry name" value="HECT_2"/>
    <property type="match status" value="1"/>
</dbReference>
<evidence type="ECO:0000313" key="2">
    <source>
        <dbReference type="Proteomes" id="UP000749646"/>
    </source>
</evidence>
<dbReference type="Proteomes" id="UP000749646">
    <property type="component" value="Unassembled WGS sequence"/>
</dbReference>
<dbReference type="GO" id="GO:0043161">
    <property type="term" value="P:proteasome-mediated ubiquitin-dependent protein catabolic process"/>
    <property type="evidence" value="ECO:0007669"/>
    <property type="project" value="TreeGrafter"/>
</dbReference>
<keyword evidence="2" id="KW-1185">Reference proteome</keyword>
<dbReference type="GO" id="GO:0005829">
    <property type="term" value="C:cytosol"/>
    <property type="evidence" value="ECO:0007669"/>
    <property type="project" value="TreeGrafter"/>
</dbReference>
<protein>
    <recommendedName>
        <fullName evidence="3">HECT-type E3 ubiquitin transferase E3D</fullName>
    </recommendedName>
</protein>
<dbReference type="GO" id="GO:0031624">
    <property type="term" value="F:ubiquitin conjugating enzyme binding"/>
    <property type="evidence" value="ECO:0007669"/>
    <property type="project" value="TreeGrafter"/>
</dbReference>
<sequence length="458" mass="51179">MLPSEEIRYYAEHHSKINSITFSVRVPTAGLTCTIGPRAVDLIPSSRAVTDGQGNAQRVLLSAVVMPTRTTLDPSTTESSLLSLKLTALPSVQSSSSPSTSISASEFPPAPLPAAQLQGLINLGCEACGNILLENNGDSGNQDGGGPIQRVVDLPSEHWQELVDCWMCHEEDFTELREGDLGARIGQALVGGTYILIHAADVNQSSVVIEEDAQAIDWTKGIKRRWRPLACLRCLYPVGDGWYQSVREDGTDLELIQAKFHKYTVTFKGQDKNTGRQLSIPRQRFVSYVAAEIFESARHHATYRFILQDRLEGQDMMLMWMLNWDSTIITNQDTVQDSEVVWDAPLRLDLRTLATSQATMETEQARGKRVMKVLYLRLLSEEHYESEKQEGVYSKEMALWDRWRGDPGVESLQFQKHFFSVILEQSSRCLPPDLNGAASTVLDMDGMRVGFIELVIEK</sequence>
<dbReference type="GO" id="GO:0006513">
    <property type="term" value="P:protein monoubiquitination"/>
    <property type="evidence" value="ECO:0007669"/>
    <property type="project" value="TreeGrafter"/>
</dbReference>
<gene>
    <name evidence="1" type="ORF">BGZ65_002860</name>
</gene>
<dbReference type="EMBL" id="JAAAHW010009405">
    <property type="protein sequence ID" value="KAF9941491.1"/>
    <property type="molecule type" value="Genomic_DNA"/>
</dbReference>
<dbReference type="GO" id="GO:0061630">
    <property type="term" value="F:ubiquitin protein ligase activity"/>
    <property type="evidence" value="ECO:0007669"/>
    <property type="project" value="TreeGrafter"/>
</dbReference>
<dbReference type="GO" id="GO:0005634">
    <property type="term" value="C:nucleus"/>
    <property type="evidence" value="ECO:0007669"/>
    <property type="project" value="TreeGrafter"/>
</dbReference>
<dbReference type="OrthoDB" id="66510at2759"/>
<proteinExistence type="predicted"/>
<accession>A0A9P6IP53</accession>
<comment type="caution">
    <text evidence="1">The sequence shown here is derived from an EMBL/GenBank/DDBJ whole genome shotgun (WGS) entry which is preliminary data.</text>
</comment>
<dbReference type="GO" id="GO:0000209">
    <property type="term" value="P:protein polyubiquitination"/>
    <property type="evidence" value="ECO:0007669"/>
    <property type="project" value="TreeGrafter"/>
</dbReference>
<organism evidence="1 2">
    <name type="scientific">Modicella reniformis</name>
    <dbReference type="NCBI Taxonomy" id="1440133"/>
    <lineage>
        <taxon>Eukaryota</taxon>
        <taxon>Fungi</taxon>
        <taxon>Fungi incertae sedis</taxon>
        <taxon>Mucoromycota</taxon>
        <taxon>Mortierellomycotina</taxon>
        <taxon>Mortierellomycetes</taxon>
        <taxon>Mortierellales</taxon>
        <taxon>Mortierellaceae</taxon>
        <taxon>Modicella</taxon>
    </lineage>
</organism>
<dbReference type="InterPro" id="IPR019193">
    <property type="entry name" value="UBQ-conj_enz_E2-bd_prot"/>
</dbReference>
<dbReference type="AlphaFoldDB" id="A0A9P6IP53"/>
<dbReference type="GO" id="GO:0000151">
    <property type="term" value="C:ubiquitin ligase complex"/>
    <property type="evidence" value="ECO:0007669"/>
    <property type="project" value="TreeGrafter"/>
</dbReference>
<dbReference type="PANTHER" id="PTHR31531:SF2">
    <property type="entry name" value="E3 UBIQUITIN-PROTEIN LIGASE E3D"/>
    <property type="match status" value="1"/>
</dbReference>
<evidence type="ECO:0008006" key="3">
    <source>
        <dbReference type="Google" id="ProtNLM"/>
    </source>
</evidence>
<reference evidence="1" key="1">
    <citation type="journal article" date="2020" name="Fungal Divers.">
        <title>Resolving the Mortierellaceae phylogeny through synthesis of multi-gene phylogenetics and phylogenomics.</title>
        <authorList>
            <person name="Vandepol N."/>
            <person name="Liber J."/>
            <person name="Desiro A."/>
            <person name="Na H."/>
            <person name="Kennedy M."/>
            <person name="Barry K."/>
            <person name="Grigoriev I.V."/>
            <person name="Miller A.N."/>
            <person name="O'Donnell K."/>
            <person name="Stajich J.E."/>
            <person name="Bonito G."/>
        </authorList>
    </citation>
    <scope>NUCLEOTIDE SEQUENCE</scope>
    <source>
        <strain evidence="1">MES-2147</strain>
    </source>
</reference>
<dbReference type="GO" id="GO:0030332">
    <property type="term" value="F:cyclin binding"/>
    <property type="evidence" value="ECO:0007669"/>
    <property type="project" value="TreeGrafter"/>
</dbReference>
<dbReference type="PANTHER" id="PTHR31531">
    <property type="entry name" value="E3 UBIQUITIN-PROTEIN LIGASE E3D FAMILY MEMBER"/>
    <property type="match status" value="1"/>
</dbReference>